<proteinExistence type="predicted"/>
<accession>A0A7C3Z2M3</accession>
<protein>
    <recommendedName>
        <fullName evidence="2">Flagellar protein FlgN</fullName>
    </recommendedName>
</protein>
<name>A0A7C3Z2M3_9BACT</name>
<dbReference type="AlphaFoldDB" id="A0A7C3Z2M3"/>
<comment type="caution">
    <text evidence="1">The sequence shown here is derived from an EMBL/GenBank/DDBJ whole genome shotgun (WGS) entry which is preliminary data.</text>
</comment>
<evidence type="ECO:0008006" key="2">
    <source>
        <dbReference type="Google" id="ProtNLM"/>
    </source>
</evidence>
<reference evidence="1" key="1">
    <citation type="journal article" date="2020" name="mSystems">
        <title>Genome- and Community-Level Interaction Insights into Carbon Utilization and Element Cycling Functions of Hydrothermarchaeota in Hydrothermal Sediment.</title>
        <authorList>
            <person name="Zhou Z."/>
            <person name="Liu Y."/>
            <person name="Xu W."/>
            <person name="Pan J."/>
            <person name="Luo Z.H."/>
            <person name="Li M."/>
        </authorList>
    </citation>
    <scope>NUCLEOTIDE SEQUENCE [LARGE SCALE GENOMIC DNA]</scope>
    <source>
        <strain evidence="1">SpSt-897</strain>
    </source>
</reference>
<gene>
    <name evidence="1" type="ORF">ENW96_09500</name>
</gene>
<evidence type="ECO:0000313" key="1">
    <source>
        <dbReference type="EMBL" id="HGF34605.1"/>
    </source>
</evidence>
<dbReference type="EMBL" id="DTMF01000232">
    <property type="protein sequence ID" value="HGF34605.1"/>
    <property type="molecule type" value="Genomic_DNA"/>
</dbReference>
<dbReference type="GO" id="GO:0044780">
    <property type="term" value="P:bacterial-type flagellum assembly"/>
    <property type="evidence" value="ECO:0007669"/>
    <property type="project" value="InterPro"/>
</dbReference>
<sequence>MTTPQSPEKPARQPQITLYNELLECLTQEWQALVNSQEEAILALAARKEHILKNLQALASGDEATNQSDQEREVLTRLKGRVAEAQNRNRRFIAAALETINEFLGHLQASPPGTYHSAGKVAAAPGASFFHRQA</sequence>
<dbReference type="Gene3D" id="1.20.58.300">
    <property type="entry name" value="FlgN-like"/>
    <property type="match status" value="1"/>
</dbReference>
<organism evidence="1">
    <name type="scientific">Desulfobacca acetoxidans</name>
    <dbReference type="NCBI Taxonomy" id="60893"/>
    <lineage>
        <taxon>Bacteria</taxon>
        <taxon>Pseudomonadati</taxon>
        <taxon>Thermodesulfobacteriota</taxon>
        <taxon>Desulfobaccia</taxon>
        <taxon>Desulfobaccales</taxon>
        <taxon>Desulfobaccaceae</taxon>
        <taxon>Desulfobacca</taxon>
    </lineage>
</organism>
<dbReference type="SUPFAM" id="SSF140566">
    <property type="entry name" value="FlgN-like"/>
    <property type="match status" value="1"/>
</dbReference>
<dbReference type="InterPro" id="IPR036679">
    <property type="entry name" value="FlgN-like_sf"/>
</dbReference>